<feature type="transmembrane region" description="Helical" evidence="2">
    <location>
        <begin position="104"/>
        <end position="124"/>
    </location>
</feature>
<keyword evidence="2" id="KW-0812">Transmembrane</keyword>
<dbReference type="AlphaFoldDB" id="A0A7S4ESX7"/>
<protein>
    <submittedName>
        <fullName evidence="3">Uncharacterized protein</fullName>
    </submittedName>
</protein>
<organism evidence="3">
    <name type="scientific">Chrysotila carterae</name>
    <name type="common">Marine alga</name>
    <name type="synonym">Syracosphaera carterae</name>
    <dbReference type="NCBI Taxonomy" id="13221"/>
    <lineage>
        <taxon>Eukaryota</taxon>
        <taxon>Haptista</taxon>
        <taxon>Haptophyta</taxon>
        <taxon>Prymnesiophyceae</taxon>
        <taxon>Isochrysidales</taxon>
        <taxon>Isochrysidaceae</taxon>
        <taxon>Chrysotila</taxon>
    </lineage>
</organism>
<keyword evidence="2" id="KW-0472">Membrane</keyword>
<dbReference type="Pfam" id="PF14023">
    <property type="entry name" value="Bestrophin-like"/>
    <property type="match status" value="1"/>
</dbReference>
<keyword evidence="2" id="KW-1133">Transmembrane helix</keyword>
<proteinExistence type="predicted"/>
<feature type="region of interest" description="Disordered" evidence="1">
    <location>
        <begin position="383"/>
        <end position="403"/>
    </location>
</feature>
<evidence type="ECO:0000256" key="2">
    <source>
        <dbReference type="SAM" id="Phobius"/>
    </source>
</evidence>
<dbReference type="InterPro" id="IPR025333">
    <property type="entry name" value="DUF4239"/>
</dbReference>
<sequence>MQAHFPQLRAKPPMLALGAPKDPNSFYEAIEKFEREQGIEFEELKAPAFNFAVALLPPILAYIFYNDVAGLVRYAIDQYSGGAGRMVDGNSFAINLLRPTVNGVVVPTLSIALGTLLATTINVLRNRQVEIRACLTTEVGLVRLLRRALFGAYGTAQHARRRQQALLMLLEYVWQLKRESGPNAYDYASNNRGAENALDRIVGMLHGVDGAAVSREFSVSTAAGLIAQLNAQRSQRVAALLGIFPVIHWAILTILAVGIVFVFLIESNQDVLQYLNSLQLRASFAVLISVCSATSMLCYDLNEPFRGGFTIRSAVEQLDTLQLQLENDLRRASRESSAIATQQDWGAKDTVYFHLLTGKLADQVRFLGDIYAWGRNRVPRRLRRESDRTDAQDAIPTSASLADANDTDEDEFIELASKDPLANRAGRISDEFDGFY</sequence>
<evidence type="ECO:0000256" key="1">
    <source>
        <dbReference type="SAM" id="MobiDB-lite"/>
    </source>
</evidence>
<feature type="transmembrane region" description="Helical" evidence="2">
    <location>
        <begin position="284"/>
        <end position="302"/>
    </location>
</feature>
<evidence type="ECO:0000313" key="3">
    <source>
        <dbReference type="EMBL" id="CAE0749467.1"/>
    </source>
</evidence>
<gene>
    <name evidence="3" type="ORF">PCAR00345_LOCUS2050</name>
</gene>
<feature type="transmembrane region" description="Helical" evidence="2">
    <location>
        <begin position="237"/>
        <end position="264"/>
    </location>
</feature>
<feature type="transmembrane region" description="Helical" evidence="2">
    <location>
        <begin position="48"/>
        <end position="65"/>
    </location>
</feature>
<dbReference type="EMBL" id="HBIZ01003745">
    <property type="protein sequence ID" value="CAE0749467.1"/>
    <property type="molecule type" value="Transcribed_RNA"/>
</dbReference>
<reference evidence="3" key="1">
    <citation type="submission" date="2021-01" db="EMBL/GenBank/DDBJ databases">
        <authorList>
            <person name="Corre E."/>
            <person name="Pelletier E."/>
            <person name="Niang G."/>
            <person name="Scheremetjew M."/>
            <person name="Finn R."/>
            <person name="Kale V."/>
            <person name="Holt S."/>
            <person name="Cochrane G."/>
            <person name="Meng A."/>
            <person name="Brown T."/>
            <person name="Cohen L."/>
        </authorList>
    </citation>
    <scope>NUCLEOTIDE SEQUENCE</scope>
    <source>
        <strain evidence="3">CCMP645</strain>
    </source>
</reference>
<accession>A0A7S4ESX7</accession>
<name>A0A7S4ESX7_CHRCT</name>